<evidence type="ECO:0000313" key="2">
    <source>
        <dbReference type="WBParaSite" id="nRc.2.0.1.t36613-RA"/>
    </source>
</evidence>
<organism evidence="1 2">
    <name type="scientific">Romanomermis culicivorax</name>
    <name type="common">Nematode worm</name>
    <dbReference type="NCBI Taxonomy" id="13658"/>
    <lineage>
        <taxon>Eukaryota</taxon>
        <taxon>Metazoa</taxon>
        <taxon>Ecdysozoa</taxon>
        <taxon>Nematoda</taxon>
        <taxon>Enoplea</taxon>
        <taxon>Dorylaimia</taxon>
        <taxon>Mermithida</taxon>
        <taxon>Mermithoidea</taxon>
        <taxon>Mermithidae</taxon>
        <taxon>Romanomermis</taxon>
    </lineage>
</organism>
<dbReference type="AlphaFoldDB" id="A0A915KCV5"/>
<sequence>MMLLLGQMQNQMVVQQQKINDLQSGQVRKRQVPSHHTGAMDKHKGEILTLQDLIMFCDNVEKELKIQDELFEQQLQKHKH</sequence>
<keyword evidence="1" id="KW-1185">Reference proteome</keyword>
<dbReference type="Proteomes" id="UP000887565">
    <property type="component" value="Unplaced"/>
</dbReference>
<reference evidence="2" key="1">
    <citation type="submission" date="2022-11" db="UniProtKB">
        <authorList>
            <consortium name="WormBaseParasite"/>
        </authorList>
    </citation>
    <scope>IDENTIFICATION</scope>
</reference>
<protein>
    <submittedName>
        <fullName evidence="2">Uncharacterized protein</fullName>
    </submittedName>
</protein>
<proteinExistence type="predicted"/>
<name>A0A915KCV5_ROMCU</name>
<dbReference type="WBParaSite" id="nRc.2.0.1.t36613-RA">
    <property type="protein sequence ID" value="nRc.2.0.1.t36613-RA"/>
    <property type="gene ID" value="nRc.2.0.1.g36613"/>
</dbReference>
<evidence type="ECO:0000313" key="1">
    <source>
        <dbReference type="Proteomes" id="UP000887565"/>
    </source>
</evidence>
<accession>A0A915KCV5</accession>